<reference evidence="1 2" key="1">
    <citation type="submission" date="2020-04" db="EMBL/GenBank/DDBJ databases">
        <title>Perkinsus olseni comparative genomics.</title>
        <authorList>
            <person name="Bogema D.R."/>
        </authorList>
    </citation>
    <scope>NUCLEOTIDE SEQUENCE [LARGE SCALE GENOMIC DNA]</scope>
    <source>
        <strain evidence="1">00978-12</strain>
    </source>
</reference>
<gene>
    <name evidence="1" type="ORF">FOZ60_015987</name>
</gene>
<dbReference type="CDD" id="cd00303">
    <property type="entry name" value="retropepsin_like"/>
    <property type="match status" value="1"/>
</dbReference>
<proteinExistence type="predicted"/>
<dbReference type="Gene3D" id="2.40.70.10">
    <property type="entry name" value="Acid Proteases"/>
    <property type="match status" value="1"/>
</dbReference>
<sequence length="357" mass="37690">MSGRQRLGPICCLVDTGCCSTMVAKRVVPLDAEIRPVTGPSLMTIDRSLCSIIGMVSLTIGIYNGDKARSGITPLKDDSQVPFNVSALVVEALAYDLILGHDFMTHFGLDIWYSEVPVRITGHRPKKEASRVPWFAEHPVQASSWSVAAQYRTSTSSSNSRSLSAAMVGKATSGSDLLDLLGFNYSADFHDVVGSIVLPHATAMRMPRKAVKIEQGVGISSGSTSEEDGLPFGQDPVTMTLGSSACSNGFPSAEGLACSEGSHLPSLVAPPVVSGSKDDAIGLVVWFDPLGSRARCVYSQRLPNDSPIICPMSPGIILAAIDCKSVCQEDLSAASSARDCDYDRGIFGSAHHVAIGP</sequence>
<dbReference type="Proteomes" id="UP000541610">
    <property type="component" value="Unassembled WGS sequence"/>
</dbReference>
<dbReference type="InterPro" id="IPR021109">
    <property type="entry name" value="Peptidase_aspartic_dom_sf"/>
</dbReference>
<evidence type="ECO:0000313" key="1">
    <source>
        <dbReference type="EMBL" id="KAF4678828.1"/>
    </source>
</evidence>
<name>A0A7J6N4I4_PEROL</name>
<comment type="caution">
    <text evidence="1">The sequence shown here is derived from an EMBL/GenBank/DDBJ whole genome shotgun (WGS) entry which is preliminary data.</text>
</comment>
<evidence type="ECO:0000313" key="2">
    <source>
        <dbReference type="Proteomes" id="UP000541610"/>
    </source>
</evidence>
<dbReference type="AlphaFoldDB" id="A0A7J6N4I4"/>
<organism evidence="1 2">
    <name type="scientific">Perkinsus olseni</name>
    <name type="common">Perkinsus atlanticus</name>
    <dbReference type="NCBI Taxonomy" id="32597"/>
    <lineage>
        <taxon>Eukaryota</taxon>
        <taxon>Sar</taxon>
        <taxon>Alveolata</taxon>
        <taxon>Perkinsozoa</taxon>
        <taxon>Perkinsea</taxon>
        <taxon>Perkinsida</taxon>
        <taxon>Perkinsidae</taxon>
        <taxon>Perkinsus</taxon>
    </lineage>
</organism>
<accession>A0A7J6N4I4</accession>
<dbReference type="EMBL" id="JABANP010000829">
    <property type="protein sequence ID" value="KAF4678828.1"/>
    <property type="molecule type" value="Genomic_DNA"/>
</dbReference>
<protein>
    <submittedName>
        <fullName evidence="1">Uncharacterized protein</fullName>
    </submittedName>
</protein>